<feature type="coiled-coil region" evidence="1">
    <location>
        <begin position="237"/>
        <end position="264"/>
    </location>
</feature>
<proteinExistence type="predicted"/>
<dbReference type="Proteomes" id="UP000518887">
    <property type="component" value="Unassembled WGS sequence"/>
</dbReference>
<reference evidence="2 3" key="1">
    <citation type="submission" date="2020-08" db="EMBL/GenBank/DDBJ databases">
        <title>Genomic Encyclopedia of Type Strains, Phase IV (KMG-IV): sequencing the most valuable type-strain genomes for metagenomic binning, comparative biology and taxonomic classification.</title>
        <authorList>
            <person name="Goeker M."/>
        </authorList>
    </citation>
    <scope>NUCLEOTIDE SEQUENCE [LARGE SCALE GENOMIC DNA]</scope>
    <source>
        <strain evidence="2 3">DSM 103462</strain>
    </source>
</reference>
<evidence type="ECO:0000313" key="2">
    <source>
        <dbReference type="EMBL" id="MBB5224956.1"/>
    </source>
</evidence>
<dbReference type="RefSeq" id="WP_184656744.1">
    <property type="nucleotide sequence ID" value="NZ_JACHFQ010000001.1"/>
</dbReference>
<gene>
    <name evidence="2" type="ORF">HNP76_000296</name>
</gene>
<keyword evidence="1" id="KW-0175">Coiled coil</keyword>
<evidence type="ECO:0000313" key="3">
    <source>
        <dbReference type="Proteomes" id="UP000518887"/>
    </source>
</evidence>
<protein>
    <recommendedName>
        <fullName evidence="4">IrrE N-terminal-like domain-containing protein</fullName>
    </recommendedName>
</protein>
<keyword evidence="3" id="KW-1185">Reference proteome</keyword>
<sequence>MDNEEIKQKLLQIENTDLEFTVTMTGKESTRVNGLYKPETHEILLHNKNFKSDMQLIYTAIHEYTHHLLTEEFLAETGGKLPMKGSKVHTAAFWAKFHTLLEKAEELGIYKIDLEESPELKELTEKIRKEYMEVNGKLMQEFGKLLAEAHKLCEKANIRYEDYLDRILCLPRNSAKDITKLGAVEVDPALGFDNMKKVAMLKKPEDRAAATQSILGGKAPDTVTELMKKCSSNNDPRAKLEKEKNRLTKTIEALQQRLQYVEESLEQL</sequence>
<accession>A0A7W8LL21</accession>
<evidence type="ECO:0000256" key="1">
    <source>
        <dbReference type="SAM" id="Coils"/>
    </source>
</evidence>
<comment type="caution">
    <text evidence="2">The sequence shown here is derived from an EMBL/GenBank/DDBJ whole genome shotgun (WGS) entry which is preliminary data.</text>
</comment>
<organism evidence="2 3">
    <name type="scientific">Treponema ruminis</name>
    <dbReference type="NCBI Taxonomy" id="744515"/>
    <lineage>
        <taxon>Bacteria</taxon>
        <taxon>Pseudomonadati</taxon>
        <taxon>Spirochaetota</taxon>
        <taxon>Spirochaetia</taxon>
        <taxon>Spirochaetales</taxon>
        <taxon>Treponemataceae</taxon>
        <taxon>Treponema</taxon>
    </lineage>
</organism>
<dbReference type="EMBL" id="JACHFQ010000001">
    <property type="protein sequence ID" value="MBB5224956.1"/>
    <property type="molecule type" value="Genomic_DNA"/>
</dbReference>
<name>A0A7W8LL21_9SPIR</name>
<dbReference type="AlphaFoldDB" id="A0A7W8LL21"/>
<evidence type="ECO:0008006" key="4">
    <source>
        <dbReference type="Google" id="ProtNLM"/>
    </source>
</evidence>